<organism evidence="1 2">
    <name type="scientific">Entomophthora muscae</name>
    <dbReference type="NCBI Taxonomy" id="34485"/>
    <lineage>
        <taxon>Eukaryota</taxon>
        <taxon>Fungi</taxon>
        <taxon>Fungi incertae sedis</taxon>
        <taxon>Zoopagomycota</taxon>
        <taxon>Entomophthoromycotina</taxon>
        <taxon>Entomophthoromycetes</taxon>
        <taxon>Entomophthorales</taxon>
        <taxon>Entomophthoraceae</taxon>
        <taxon>Entomophthora</taxon>
    </lineage>
</organism>
<evidence type="ECO:0000313" key="2">
    <source>
        <dbReference type="Proteomes" id="UP001165960"/>
    </source>
</evidence>
<accession>A0ACC2RK82</accession>
<name>A0ACC2RK82_9FUNG</name>
<dbReference type="Proteomes" id="UP001165960">
    <property type="component" value="Unassembled WGS sequence"/>
</dbReference>
<proteinExistence type="predicted"/>
<protein>
    <submittedName>
        <fullName evidence="1">Global transcription regulator sge1</fullName>
    </submittedName>
</protein>
<gene>
    <name evidence="1" type="primary">sge1_6</name>
    <name evidence="1" type="ORF">DSO57_1014121</name>
</gene>
<reference evidence="1" key="1">
    <citation type="submission" date="2022-04" db="EMBL/GenBank/DDBJ databases">
        <title>Genome of the entomopathogenic fungus Entomophthora muscae.</title>
        <authorList>
            <person name="Elya C."/>
            <person name="Lovett B.R."/>
            <person name="Lee E."/>
            <person name="Macias A.M."/>
            <person name="Hajek A.E."/>
            <person name="De Bivort B.L."/>
            <person name="Kasson M.T."/>
            <person name="De Fine Licht H.H."/>
            <person name="Stajich J.E."/>
        </authorList>
    </citation>
    <scope>NUCLEOTIDE SEQUENCE</scope>
    <source>
        <strain evidence="1">Berkeley</strain>
    </source>
</reference>
<keyword evidence="2" id="KW-1185">Reference proteome</keyword>
<dbReference type="EMBL" id="QTSX02007153">
    <property type="protein sequence ID" value="KAJ9050462.1"/>
    <property type="molecule type" value="Genomic_DNA"/>
</dbReference>
<sequence length="242" mass="27285">MYGFTGVIDSVLDAFLLAELARRGYHPLANVRLNLNDFANIEAGTVVVFDKTETGMSRWIDGKSWSPSRFKGGFFTYMELIDKRPTGLLKKAISVLAPNGHHVHIIAYYTHRMAMTPSNLTKFMTGISDKESIYQEAEKYRYFKCFRSQSKGWRKPCPYNVDFKPTSPSRSSASSPEKAISMVRHTKTWPMPIANLHAINLPSISCLGLTFCTPPMAMKTRPTHLHNEDAKQLSLLTGFLSI</sequence>
<comment type="caution">
    <text evidence="1">The sequence shown here is derived from an EMBL/GenBank/DDBJ whole genome shotgun (WGS) entry which is preliminary data.</text>
</comment>
<evidence type="ECO:0000313" key="1">
    <source>
        <dbReference type="EMBL" id="KAJ9050462.1"/>
    </source>
</evidence>